<dbReference type="AlphaFoldDB" id="A0A1U7WIE7"/>
<feature type="compositionally biased region" description="Polar residues" evidence="1">
    <location>
        <begin position="83"/>
        <end position="104"/>
    </location>
</feature>
<feature type="region of interest" description="Disordered" evidence="1">
    <location>
        <begin position="69"/>
        <end position="104"/>
    </location>
</feature>
<evidence type="ECO:0000313" key="2">
    <source>
        <dbReference type="Proteomes" id="UP000189701"/>
    </source>
</evidence>
<evidence type="ECO:0000256" key="1">
    <source>
        <dbReference type="SAM" id="MobiDB-lite"/>
    </source>
</evidence>
<keyword evidence="2" id="KW-1185">Reference proteome</keyword>
<protein>
    <submittedName>
        <fullName evidence="3">Uncharacterized protein LOC104224126</fullName>
    </submittedName>
</protein>
<organism evidence="2 3">
    <name type="scientific">Nicotiana sylvestris</name>
    <name type="common">Wood tobacco</name>
    <name type="synonym">South American tobacco</name>
    <dbReference type="NCBI Taxonomy" id="4096"/>
    <lineage>
        <taxon>Eukaryota</taxon>
        <taxon>Viridiplantae</taxon>
        <taxon>Streptophyta</taxon>
        <taxon>Embryophyta</taxon>
        <taxon>Tracheophyta</taxon>
        <taxon>Spermatophyta</taxon>
        <taxon>Magnoliopsida</taxon>
        <taxon>eudicotyledons</taxon>
        <taxon>Gunneridae</taxon>
        <taxon>Pentapetalae</taxon>
        <taxon>asterids</taxon>
        <taxon>lamiids</taxon>
        <taxon>Solanales</taxon>
        <taxon>Solanaceae</taxon>
        <taxon>Nicotianoideae</taxon>
        <taxon>Nicotianeae</taxon>
        <taxon>Nicotiana</taxon>
    </lineage>
</organism>
<evidence type="ECO:0000313" key="3">
    <source>
        <dbReference type="RefSeq" id="XP_009774010.1"/>
    </source>
</evidence>
<proteinExistence type="predicted"/>
<name>A0A1U7WIE7_NICSY</name>
<reference evidence="3" key="2">
    <citation type="submission" date="2025-08" db="UniProtKB">
        <authorList>
            <consortium name="RefSeq"/>
        </authorList>
    </citation>
    <scope>IDENTIFICATION</scope>
    <source>
        <tissue evidence="3">Leaf</tissue>
    </source>
</reference>
<sequence length="104" mass="11834">MTVLEYSIKFEKLSRYAPHLIPTEDEKIDRFARGLISGIRKDTTSGRRNTTFTEFVDLAVDFERIHQEERANREQNKKARNFGTFSAVPSSSKGQNNRGSSGPP</sequence>
<gene>
    <name evidence="3" type="primary">LOC104224126</name>
</gene>
<accession>A0A1U7WIE7</accession>
<dbReference type="Proteomes" id="UP000189701">
    <property type="component" value="Unplaced"/>
</dbReference>
<reference evidence="2" key="1">
    <citation type="journal article" date="2013" name="Genome Biol.">
        <title>Reference genomes and transcriptomes of Nicotiana sylvestris and Nicotiana tomentosiformis.</title>
        <authorList>
            <person name="Sierro N."/>
            <person name="Battey J.N."/>
            <person name="Ouadi S."/>
            <person name="Bovet L."/>
            <person name="Goepfert S."/>
            <person name="Bakaher N."/>
            <person name="Peitsch M.C."/>
            <person name="Ivanov N.V."/>
        </authorList>
    </citation>
    <scope>NUCLEOTIDE SEQUENCE [LARGE SCALE GENOMIC DNA]</scope>
</reference>
<dbReference type="RefSeq" id="XP_009774010.1">
    <property type="nucleotide sequence ID" value="XM_009775708.1"/>
</dbReference>